<dbReference type="Gene3D" id="1.20.1600.10">
    <property type="entry name" value="Outer membrane efflux proteins (OEP)"/>
    <property type="match status" value="1"/>
</dbReference>
<dbReference type="PANTHER" id="PTHR30203">
    <property type="entry name" value="OUTER MEMBRANE CATION EFFLUX PROTEIN"/>
    <property type="match status" value="1"/>
</dbReference>
<comment type="caution">
    <text evidence="3">The sequence shown here is derived from an EMBL/GenBank/DDBJ whole genome shotgun (WGS) entry which is preliminary data.</text>
</comment>
<dbReference type="AlphaFoldDB" id="A0A2W7NIT3"/>
<dbReference type="GO" id="GO:0005886">
    <property type="term" value="C:plasma membrane"/>
    <property type="evidence" value="ECO:0007669"/>
    <property type="project" value="UniProtKB-SubCell"/>
</dbReference>
<reference evidence="3 4" key="1">
    <citation type="submission" date="2018-06" db="EMBL/GenBank/DDBJ databases">
        <title>Genomic Encyclopedia of Archaeal and Bacterial Type Strains, Phase II (KMG-II): from individual species to whole genera.</title>
        <authorList>
            <person name="Goeker M."/>
        </authorList>
    </citation>
    <scope>NUCLEOTIDE SEQUENCE [LARGE SCALE GENOMIC DNA]</scope>
    <source>
        <strain evidence="3 4">DSM 6779</strain>
    </source>
</reference>
<dbReference type="EMBL" id="QKZK01000002">
    <property type="protein sequence ID" value="PZX20305.1"/>
    <property type="molecule type" value="Genomic_DNA"/>
</dbReference>
<dbReference type="InterPro" id="IPR003423">
    <property type="entry name" value="OMP_efflux"/>
</dbReference>
<keyword evidence="2" id="KW-1134">Transmembrane beta strand</keyword>
<keyword evidence="2" id="KW-0812">Transmembrane</keyword>
<sequence>MTMRHHHIRKSLLALTLTGAALLTSCKSHQPMAEAGTDVSRLYRQADTLVTDTTTIADTPWQTYFADANLKALLTEGIEKNLNLQIAQTRIQQAEASLSMARGANLPTLALAAQGSHTRLSNGADGTKVLGYNYSTNFQLGFVASWEMNLWGKLSSQTKARYASFLSSYEYRNLIQTNVIAGIAKAYYALMALDEQLRITTETVELLRQSAETMQALKDAGQTTGAAVEQSKALLYNTQLSIATLQSQIRQQENAICVLLGRAPGAIERSSIIAQTDAPQLNHGVPAQMMALRPDVKQAELSFRAACELTNVAQASLYPTFTLSTASLGFASGELADFFKPANIAANIAAGISQPLLYKRQLKGNLMIAKAQQQEALLTFQSTVLTAGQEISDILYGYQASLSKNELRNRQIASLTTAVDFTQELLRAGEATYTEVLNAQQSLLQAQLSRVNDRLEQLNFSVSLYKALGGGVR</sequence>
<dbReference type="Gene3D" id="2.20.200.10">
    <property type="entry name" value="Outer membrane efflux proteins (OEP)"/>
    <property type="match status" value="1"/>
</dbReference>
<accession>A0A2W7NIT3</accession>
<dbReference type="Proteomes" id="UP000249239">
    <property type="component" value="Unassembled WGS sequence"/>
</dbReference>
<dbReference type="SUPFAM" id="SSF56954">
    <property type="entry name" value="Outer membrane efflux proteins (OEP)"/>
    <property type="match status" value="1"/>
</dbReference>
<dbReference type="InterPro" id="IPR010131">
    <property type="entry name" value="MdtP/NodT-like"/>
</dbReference>
<dbReference type="PROSITE" id="PS51257">
    <property type="entry name" value="PROKAR_LIPOPROTEIN"/>
    <property type="match status" value="1"/>
</dbReference>
<dbReference type="OrthoDB" id="9770517at2"/>
<comment type="subcellular location">
    <subcellularLocation>
        <location evidence="2">Cell membrane</location>
        <topology evidence="2">Lipid-anchor</topology>
    </subcellularLocation>
</comment>
<comment type="similarity">
    <text evidence="1 2">Belongs to the outer membrane factor (OMF) (TC 1.B.17) family.</text>
</comment>
<name>A0A2W7NIT3_9BACT</name>
<dbReference type="PANTHER" id="PTHR30203:SF33">
    <property type="entry name" value="BLR4455 PROTEIN"/>
    <property type="match status" value="1"/>
</dbReference>
<dbReference type="Pfam" id="PF02321">
    <property type="entry name" value="OEP"/>
    <property type="match status" value="2"/>
</dbReference>
<proteinExistence type="inferred from homology"/>
<protein>
    <submittedName>
        <fullName evidence="3">NodT family efflux transporter outer membrane factor (OMF) lipoprotein</fullName>
    </submittedName>
</protein>
<evidence type="ECO:0000313" key="4">
    <source>
        <dbReference type="Proteomes" id="UP000249239"/>
    </source>
</evidence>
<keyword evidence="4" id="KW-1185">Reference proteome</keyword>
<evidence type="ECO:0000313" key="3">
    <source>
        <dbReference type="EMBL" id="PZX20305.1"/>
    </source>
</evidence>
<organism evidence="3 4">
    <name type="scientific">Breznakibacter xylanolyticus</name>
    <dbReference type="NCBI Taxonomy" id="990"/>
    <lineage>
        <taxon>Bacteria</taxon>
        <taxon>Pseudomonadati</taxon>
        <taxon>Bacteroidota</taxon>
        <taxon>Bacteroidia</taxon>
        <taxon>Marinilabiliales</taxon>
        <taxon>Marinilabiliaceae</taxon>
        <taxon>Breznakibacter</taxon>
    </lineage>
</organism>
<evidence type="ECO:0000256" key="2">
    <source>
        <dbReference type="RuleBase" id="RU362097"/>
    </source>
</evidence>
<keyword evidence="2" id="KW-0564">Palmitate</keyword>
<dbReference type="NCBIfam" id="TIGR01845">
    <property type="entry name" value="outer_NodT"/>
    <property type="match status" value="1"/>
</dbReference>
<keyword evidence="2 3" id="KW-0449">Lipoprotein</keyword>
<gene>
    <name evidence="3" type="ORF">LX69_00302</name>
</gene>
<keyword evidence="2" id="KW-0472">Membrane</keyword>
<evidence type="ECO:0000256" key="1">
    <source>
        <dbReference type="ARBA" id="ARBA00007613"/>
    </source>
</evidence>
<dbReference type="GO" id="GO:0015562">
    <property type="term" value="F:efflux transmembrane transporter activity"/>
    <property type="evidence" value="ECO:0007669"/>
    <property type="project" value="InterPro"/>
</dbReference>